<name>A0ABM4U4K5_COFAR</name>
<reference evidence="3" key="1">
    <citation type="submission" date="2025-08" db="UniProtKB">
        <authorList>
            <consortium name="RefSeq"/>
        </authorList>
    </citation>
    <scope>IDENTIFICATION</scope>
    <source>
        <tissue evidence="3">Leaves</tissue>
    </source>
</reference>
<keyword evidence="2" id="KW-1185">Reference proteome</keyword>
<evidence type="ECO:0000256" key="1">
    <source>
        <dbReference type="SAM" id="MobiDB-lite"/>
    </source>
</evidence>
<dbReference type="RefSeq" id="XP_071902219.1">
    <property type="nucleotide sequence ID" value="XM_072046118.1"/>
</dbReference>
<feature type="compositionally biased region" description="Basic and acidic residues" evidence="1">
    <location>
        <begin position="206"/>
        <end position="217"/>
    </location>
</feature>
<feature type="region of interest" description="Disordered" evidence="1">
    <location>
        <begin position="197"/>
        <end position="247"/>
    </location>
</feature>
<gene>
    <name evidence="3" type="primary">LOC140005307</name>
</gene>
<feature type="compositionally biased region" description="Polar residues" evidence="1">
    <location>
        <begin position="232"/>
        <end position="247"/>
    </location>
</feature>
<protein>
    <submittedName>
        <fullName evidence="3">Uncharacterized protein</fullName>
    </submittedName>
</protein>
<proteinExistence type="predicted"/>
<sequence length="351" mass="39989">MPSNTSYFGEILDFVSGKGDVTNFFAKSAYAEAVNSIRKRMAAATCKICYARDHSTGMCPEYQDNLSVPFNNYGDFSPWSQTWYDPNPNGYDQGWWDNSGYNYTTRPMNFQQYESQESSFMSSMSFEEIVEPVATNTYQFQQETQMGNEMMQDAMSYLADQLCLLTSKMNRLASQREELPSKTIVDLEENESAICLTSNEEMQEGQNEKSADAVEKEAENEEMEPQPQPIQVNESSEQSPNAVTSSPLLNQYFPDSYSSIPVTEIDFIIPENLKFHDRNKLRVAMEKYLEPKNACDGGVNGECKLSLTCLAPSTSPWKTVARVLKDYSIYEGYQDHIEDEVLKRATRFYPP</sequence>
<accession>A0ABM4U4K5</accession>
<organism evidence="2 3">
    <name type="scientific">Coffea arabica</name>
    <name type="common">Arabian coffee</name>
    <dbReference type="NCBI Taxonomy" id="13443"/>
    <lineage>
        <taxon>Eukaryota</taxon>
        <taxon>Viridiplantae</taxon>
        <taxon>Streptophyta</taxon>
        <taxon>Embryophyta</taxon>
        <taxon>Tracheophyta</taxon>
        <taxon>Spermatophyta</taxon>
        <taxon>Magnoliopsida</taxon>
        <taxon>eudicotyledons</taxon>
        <taxon>Gunneridae</taxon>
        <taxon>Pentapetalae</taxon>
        <taxon>asterids</taxon>
        <taxon>lamiids</taxon>
        <taxon>Gentianales</taxon>
        <taxon>Rubiaceae</taxon>
        <taxon>Ixoroideae</taxon>
        <taxon>Gardenieae complex</taxon>
        <taxon>Bertiereae - Coffeeae clade</taxon>
        <taxon>Coffeeae</taxon>
        <taxon>Coffea</taxon>
    </lineage>
</organism>
<evidence type="ECO:0000313" key="2">
    <source>
        <dbReference type="Proteomes" id="UP001652660"/>
    </source>
</evidence>
<dbReference type="GeneID" id="140005307"/>
<dbReference type="Proteomes" id="UP001652660">
    <property type="component" value="Chromosome 4c"/>
</dbReference>
<evidence type="ECO:0000313" key="3">
    <source>
        <dbReference type="RefSeq" id="XP_071902219.1"/>
    </source>
</evidence>